<reference evidence="2" key="2">
    <citation type="submission" date="2023-01" db="EMBL/GenBank/DDBJ databases">
        <authorList>
            <person name="Petersen C."/>
        </authorList>
    </citation>
    <scope>NUCLEOTIDE SEQUENCE</scope>
    <source>
        <strain evidence="2">IBT 12815</strain>
    </source>
</reference>
<evidence type="ECO:0000313" key="3">
    <source>
        <dbReference type="Proteomes" id="UP001213799"/>
    </source>
</evidence>
<feature type="region of interest" description="Disordered" evidence="1">
    <location>
        <begin position="121"/>
        <end position="143"/>
    </location>
</feature>
<gene>
    <name evidence="2" type="ORF">N7537_000953</name>
</gene>
<dbReference type="AlphaFoldDB" id="A0AAD6H8K0"/>
<name>A0AAD6H8K0_9EURO</name>
<keyword evidence="3" id="KW-1185">Reference proteome</keyword>
<comment type="caution">
    <text evidence="2">The sequence shown here is derived from an EMBL/GenBank/DDBJ whole genome shotgun (WGS) entry which is preliminary data.</text>
</comment>
<organism evidence="2 3">
    <name type="scientific">Penicillium hordei</name>
    <dbReference type="NCBI Taxonomy" id="40994"/>
    <lineage>
        <taxon>Eukaryota</taxon>
        <taxon>Fungi</taxon>
        <taxon>Dikarya</taxon>
        <taxon>Ascomycota</taxon>
        <taxon>Pezizomycotina</taxon>
        <taxon>Eurotiomycetes</taxon>
        <taxon>Eurotiomycetidae</taxon>
        <taxon>Eurotiales</taxon>
        <taxon>Aspergillaceae</taxon>
        <taxon>Penicillium</taxon>
    </lineage>
</organism>
<proteinExistence type="predicted"/>
<protein>
    <submittedName>
        <fullName evidence="2">Uncharacterized protein</fullName>
    </submittedName>
</protein>
<dbReference type="EMBL" id="JAQJAE010000001">
    <property type="protein sequence ID" value="KAJ5615839.1"/>
    <property type="molecule type" value="Genomic_DNA"/>
</dbReference>
<reference evidence="2" key="1">
    <citation type="journal article" date="2023" name="IMA Fungus">
        <title>Comparative genomic study of the Penicillium genus elucidates a diverse pangenome and 15 lateral gene transfer events.</title>
        <authorList>
            <person name="Petersen C."/>
            <person name="Sorensen T."/>
            <person name="Nielsen M.R."/>
            <person name="Sondergaard T.E."/>
            <person name="Sorensen J.L."/>
            <person name="Fitzpatrick D.A."/>
            <person name="Frisvad J.C."/>
            <person name="Nielsen K.L."/>
        </authorList>
    </citation>
    <scope>NUCLEOTIDE SEQUENCE</scope>
    <source>
        <strain evidence="2">IBT 12815</strain>
    </source>
</reference>
<evidence type="ECO:0000313" key="2">
    <source>
        <dbReference type="EMBL" id="KAJ5615839.1"/>
    </source>
</evidence>
<sequence length="382" mass="41152">MAARTLDRMRKAQSLLRECHDWLVENNEMLLAVEMCQIEGSLALLFEKRCFETSPCPGLQEEDLPRLPPFNGYRRGTRRGSYNGHRRAHLANRGGMEVSTGRAGGGQNVRAQTTSTYKSILTKSNCPDAGPKAPRARSAVTGASPPRGVLLDFNDDVEFVQLPPSMLANMKTAQTAVLETKGNESSSGWLVGYSSDKPAPGVEVRLDGDDKSLSQTIAHTAHAAPADPDTPVGSYCPPPAVEGVIPVSSRPYLPGSPACDSKNCKEPPVSTTTGGVTEGMLIDLDDDLAVILPAGTDAGTDSTIHPEEKEVLAADLDSRVEHNHQPEDLDEDEIVFQGNAAKILGPDFKALFVSSDDDSQTARRPIDLKAIFEKYSEVVICR</sequence>
<dbReference type="GeneID" id="81582253"/>
<dbReference type="RefSeq" id="XP_056757006.1">
    <property type="nucleotide sequence ID" value="XM_056892011.1"/>
</dbReference>
<accession>A0AAD6H8K0</accession>
<dbReference type="Proteomes" id="UP001213799">
    <property type="component" value="Unassembled WGS sequence"/>
</dbReference>
<evidence type="ECO:0000256" key="1">
    <source>
        <dbReference type="SAM" id="MobiDB-lite"/>
    </source>
</evidence>